<evidence type="ECO:0000313" key="1">
    <source>
        <dbReference type="EMBL" id="KAJ7993021.1"/>
    </source>
</evidence>
<gene>
    <name evidence="1" type="ORF">DPEC_G00268120</name>
</gene>
<comment type="caution">
    <text evidence="1">The sequence shown here is derived from an EMBL/GenBank/DDBJ whole genome shotgun (WGS) entry which is preliminary data.</text>
</comment>
<dbReference type="Proteomes" id="UP001157502">
    <property type="component" value="Chromosome 24"/>
</dbReference>
<organism evidence="1 2">
    <name type="scientific">Dallia pectoralis</name>
    <name type="common">Alaska blackfish</name>
    <dbReference type="NCBI Taxonomy" id="75939"/>
    <lineage>
        <taxon>Eukaryota</taxon>
        <taxon>Metazoa</taxon>
        <taxon>Chordata</taxon>
        <taxon>Craniata</taxon>
        <taxon>Vertebrata</taxon>
        <taxon>Euteleostomi</taxon>
        <taxon>Actinopterygii</taxon>
        <taxon>Neopterygii</taxon>
        <taxon>Teleostei</taxon>
        <taxon>Protacanthopterygii</taxon>
        <taxon>Esociformes</taxon>
        <taxon>Umbridae</taxon>
        <taxon>Dallia</taxon>
    </lineage>
</organism>
<evidence type="ECO:0000313" key="2">
    <source>
        <dbReference type="Proteomes" id="UP001157502"/>
    </source>
</evidence>
<dbReference type="EMBL" id="CM055751">
    <property type="protein sequence ID" value="KAJ7993021.1"/>
    <property type="molecule type" value="Genomic_DNA"/>
</dbReference>
<sequence length="100" mass="11361">MYHDNVLMAAVCCAKAPGDQTSGSTSSVLFEGQPEDHKDETRSRRVRPCRHAEAVLVRLWSSPRETWRVYFELIGSFLLVTLLVLITQDQHDHVIIQPSL</sequence>
<name>A0ACC2FNS5_DALPE</name>
<reference evidence="1" key="1">
    <citation type="submission" date="2021-05" db="EMBL/GenBank/DDBJ databases">
        <authorList>
            <person name="Pan Q."/>
            <person name="Jouanno E."/>
            <person name="Zahm M."/>
            <person name="Klopp C."/>
            <person name="Cabau C."/>
            <person name="Louis A."/>
            <person name="Berthelot C."/>
            <person name="Parey E."/>
            <person name="Roest Crollius H."/>
            <person name="Montfort J."/>
            <person name="Robinson-Rechavi M."/>
            <person name="Bouchez O."/>
            <person name="Lampietro C."/>
            <person name="Lopez Roques C."/>
            <person name="Donnadieu C."/>
            <person name="Postlethwait J."/>
            <person name="Bobe J."/>
            <person name="Dillon D."/>
            <person name="Chandos A."/>
            <person name="von Hippel F."/>
            <person name="Guiguen Y."/>
        </authorList>
    </citation>
    <scope>NUCLEOTIDE SEQUENCE</scope>
    <source>
        <strain evidence="1">YG-Jan2019</strain>
    </source>
</reference>
<keyword evidence="2" id="KW-1185">Reference proteome</keyword>
<accession>A0ACC2FNS5</accession>
<proteinExistence type="predicted"/>
<protein>
    <submittedName>
        <fullName evidence="1">Uncharacterized protein</fullName>
    </submittedName>
</protein>